<name>A0ABT5VEI1_9BACI</name>
<comment type="PTM">
    <text evidence="4">Autoproteolytically processed. The inactive tetrameric zymogen termed p46 autoprocesses to a smaller form termed p41, which is active only during spore germination.</text>
</comment>
<keyword evidence="6" id="KW-1185">Reference proteome</keyword>
<evidence type="ECO:0000256" key="1">
    <source>
        <dbReference type="ARBA" id="ARBA00022670"/>
    </source>
</evidence>
<dbReference type="EC" id="3.4.24.78" evidence="4"/>
<evidence type="ECO:0000256" key="2">
    <source>
        <dbReference type="ARBA" id="ARBA00022801"/>
    </source>
</evidence>
<keyword evidence="3 4" id="KW-0865">Zymogen</keyword>
<comment type="caution">
    <text evidence="5">The sequence shown here is derived from an EMBL/GenBank/DDBJ whole genome shotgun (WGS) entry which is preliminary data.</text>
</comment>
<comment type="similarity">
    <text evidence="4">Belongs to the peptidase A25 family.</text>
</comment>
<dbReference type="Pfam" id="PF03418">
    <property type="entry name" value="Peptidase_A25"/>
    <property type="match status" value="1"/>
</dbReference>
<dbReference type="Proteomes" id="UP001148125">
    <property type="component" value="Unassembled WGS sequence"/>
</dbReference>
<organism evidence="5 6">
    <name type="scientific">Alkalihalobacterium chitinilyticum</name>
    <dbReference type="NCBI Taxonomy" id="2980103"/>
    <lineage>
        <taxon>Bacteria</taxon>
        <taxon>Bacillati</taxon>
        <taxon>Bacillota</taxon>
        <taxon>Bacilli</taxon>
        <taxon>Bacillales</taxon>
        <taxon>Bacillaceae</taxon>
        <taxon>Alkalihalobacterium</taxon>
    </lineage>
</organism>
<protein>
    <recommendedName>
        <fullName evidence="4">Germination protease</fullName>
        <ecNumber evidence="4">3.4.24.78</ecNumber>
    </recommendedName>
    <alternativeName>
        <fullName evidence="4">GPR endopeptidase</fullName>
    </alternativeName>
    <alternativeName>
        <fullName evidence="4">Germination proteinase</fullName>
    </alternativeName>
    <alternativeName>
        <fullName evidence="4">Spore protease</fullName>
    </alternativeName>
</protein>
<dbReference type="InterPro" id="IPR005080">
    <property type="entry name" value="Peptidase_A25"/>
</dbReference>
<comment type="catalytic activity">
    <reaction evidence="4">
        <text>Endopeptidase action with P4 Glu or Asp, P1 preferably Glu &gt; Asp, P1' hydrophobic and P2' Ala.</text>
        <dbReference type="EC" id="3.4.24.78"/>
    </reaction>
</comment>
<keyword evidence="2 4" id="KW-0378">Hydrolase</keyword>
<reference evidence="5" key="1">
    <citation type="submission" date="2024-05" db="EMBL/GenBank/DDBJ databases">
        <title>Alkalihalobacillus sp. strain MEB203 novel alkaliphilic bacterium from Lonar Lake, India.</title>
        <authorList>
            <person name="Joshi A."/>
            <person name="Thite S."/>
            <person name="Mengade P."/>
        </authorList>
    </citation>
    <scope>NUCLEOTIDE SEQUENCE</scope>
    <source>
        <strain evidence="5">MEB 203</strain>
    </source>
</reference>
<dbReference type="NCBIfam" id="TIGR01441">
    <property type="entry name" value="GPR"/>
    <property type="match status" value="1"/>
</dbReference>
<dbReference type="HAMAP" id="MF_00626">
    <property type="entry name" value="Germination_prot"/>
    <property type="match status" value="1"/>
</dbReference>
<proteinExistence type="inferred from homology"/>
<dbReference type="GO" id="GO:0016787">
    <property type="term" value="F:hydrolase activity"/>
    <property type="evidence" value="ECO:0007669"/>
    <property type="project" value="UniProtKB-KW"/>
</dbReference>
<dbReference type="InterPro" id="IPR023430">
    <property type="entry name" value="Pept_HybD-like_dom_sf"/>
</dbReference>
<gene>
    <name evidence="4 5" type="primary">gpr</name>
    <name evidence="5" type="ORF">N7Z68_10705</name>
</gene>
<keyword evidence="1 4" id="KW-0645">Protease</keyword>
<feature type="chain" id="PRO_5044934293" description="Germination protease" evidence="4">
    <location>
        <begin position="17"/>
        <end position="374"/>
    </location>
</feature>
<dbReference type="PIRSF" id="PIRSF019549">
    <property type="entry name" value="Peptidase_A25"/>
    <property type="match status" value="1"/>
</dbReference>
<dbReference type="Gene3D" id="3.40.50.1450">
    <property type="entry name" value="HybD-like"/>
    <property type="match status" value="2"/>
</dbReference>
<accession>A0ABT5VEI1</accession>
<evidence type="ECO:0000256" key="3">
    <source>
        <dbReference type="ARBA" id="ARBA00023145"/>
    </source>
</evidence>
<evidence type="ECO:0000313" key="6">
    <source>
        <dbReference type="Proteomes" id="UP001148125"/>
    </source>
</evidence>
<comment type="subunit">
    <text evidence="4">Homotetramer.</text>
</comment>
<feature type="propeptide" id="PRO_5044934292" evidence="4">
    <location>
        <begin position="1"/>
        <end position="16"/>
    </location>
</feature>
<evidence type="ECO:0000256" key="4">
    <source>
        <dbReference type="HAMAP-Rule" id="MF_00626"/>
    </source>
</evidence>
<comment type="function">
    <text evidence="4">Initiates the rapid degradation of small, acid-soluble proteins during spore germination.</text>
</comment>
<dbReference type="RefSeq" id="WP_275118471.1">
    <property type="nucleotide sequence ID" value="NZ_JAOTPO010000006.1"/>
</dbReference>
<dbReference type="SUPFAM" id="SSF53163">
    <property type="entry name" value="HybD-like"/>
    <property type="match status" value="1"/>
</dbReference>
<sequence length="374" mass="41136">MSEKNLDLSKYNVRTDLAVEAHEIVQEEEQKKAPSKERRRIEGVVVKEREQDGVKITRVEITDQGAERLGKKAGRYLTFETQGIRKKDTALQEKVESVFAREFNLFLEELNITKESSCLVVGLGNWNVTPDALGPIAVENLLITKHLFALAPEQVEDGFRPVSAIAPGVMGITGIETSDIIHGVVEKTKPDFVIAIDALASRSIERVNTTIQVSDTGIHPGSGVGNKRKELSRETLGIPVIAVGIPTVVDAVSITSDTIDFVLKHFGREMKEGNKPSRALTPAGMTFGEKRQLSDEDLPDESKRQTILGMIGTLEEEEKRQLIREVLAPLGHNLMVTPKEIDVFIDDMANVLAMGLNAALHGEVDQDNVGSYTH</sequence>
<dbReference type="EMBL" id="JAOTPO010000006">
    <property type="protein sequence ID" value="MDE5413856.1"/>
    <property type="molecule type" value="Genomic_DNA"/>
</dbReference>
<evidence type="ECO:0000313" key="5">
    <source>
        <dbReference type="EMBL" id="MDE5413856.1"/>
    </source>
</evidence>